<feature type="domain" description="ATPase of the ABC class C-terminal" evidence="1">
    <location>
        <begin position="166"/>
        <end position="443"/>
    </location>
</feature>
<evidence type="ECO:0000259" key="2">
    <source>
        <dbReference type="Pfam" id="PF20446"/>
    </source>
</evidence>
<dbReference type="EMBL" id="LZRT01000094">
    <property type="protein sequence ID" value="OUM86123.1"/>
    <property type="molecule type" value="Genomic_DNA"/>
</dbReference>
<evidence type="ECO:0000313" key="4">
    <source>
        <dbReference type="EMBL" id="OUM86123.1"/>
    </source>
</evidence>
<accession>A0A1Y3PFP0</accession>
<dbReference type="SUPFAM" id="SSF52540">
    <property type="entry name" value="P-loop containing nucleoside triphosphate hydrolases"/>
    <property type="match status" value="1"/>
</dbReference>
<dbReference type="AlphaFoldDB" id="A0A1Y3PFP0"/>
<dbReference type="InterPro" id="IPR049069">
    <property type="entry name" value="MRB1590-like_C"/>
</dbReference>
<dbReference type="Pfam" id="PF21117">
    <property type="entry name" value="MRB1590_C"/>
    <property type="match status" value="1"/>
</dbReference>
<dbReference type="InterPro" id="IPR019195">
    <property type="entry name" value="ABC_ATPase_put"/>
</dbReference>
<evidence type="ECO:0000313" key="5">
    <source>
        <dbReference type="Proteomes" id="UP000196475"/>
    </source>
</evidence>
<dbReference type="Gene3D" id="3.40.50.300">
    <property type="entry name" value="P-loop containing nucleotide triphosphate hydrolases"/>
    <property type="match status" value="1"/>
</dbReference>
<dbReference type="InterPro" id="IPR046833">
    <property type="entry name" value="ABC_N"/>
</dbReference>
<reference evidence="5" key="1">
    <citation type="submission" date="2016-06" db="EMBL/GenBank/DDBJ databases">
        <authorList>
            <person name="Nascimento L."/>
            <person name="Pereira R.V."/>
            <person name="Martins L.F."/>
            <person name="Quaggio R.B."/>
            <person name="Silva A.M."/>
            <person name="Setubal J.C."/>
        </authorList>
    </citation>
    <scope>NUCLEOTIDE SEQUENCE [LARGE SCALE GENOMIC DNA]</scope>
</reference>
<gene>
    <name evidence="4" type="ORF">BAA01_01995</name>
</gene>
<dbReference type="Pfam" id="PF09818">
    <property type="entry name" value="ABC_ATPase"/>
    <property type="match status" value="1"/>
</dbReference>
<sequence>MRRLKQLLEQIDGRGYKAYKSIQGTYTDGELTLFIDYVQGDPFASPSRIRLRVGRAASGMPEEWDASVHRRIALEDFLARVAARTIRQYQTRRGSGKSGMLAVDEPGQEILPRTAVKVTREYVELRMKVGLPAAGRRILGREAAEMLCEDVPSIGRQALFRASLEEKRLLDHLQLADDQAAIRQALKERGLVAFVANGSVLPRESGVSNRPLKGKVIPFVSPPSLEVTIDLPDGRTIKGMGIPEGITLIVGGGYHGKSTLLKAIERGVYNHIRGDGREYVITRERAMKIRAEDGRRVEKVDISPFINRLPFGQDTRQFSTEDASGSTSQAANIMEALEVGCDLLLMDEDTSATNFMIRDARMQALVAKEQEPITPFIDKVRQLYEERRVSTILVLGGSGDYLDVADRVIKMETYRPYDVTEEAKEIAARIPTHRRQEGGRHFGSPPKRMILPESFDARRGRKEKVDAKGLHTIVYGEETVDLGGLEQLVDPSQTRALAEVFRILEKQVANGQWSVAECIDWVEKQLHREGLDFLSPYRGQHPGDLAWPRRMEMAAAVNRLRSLRIRASER</sequence>
<dbReference type="InterPro" id="IPR046834">
    <property type="entry name" value="ABC_ATPase_C"/>
</dbReference>
<name>A0A1Y3PFP0_9BACI</name>
<proteinExistence type="predicted"/>
<dbReference type="PANTHER" id="PTHR38149:SF1">
    <property type="entry name" value="ATPASE"/>
    <property type="match status" value="1"/>
</dbReference>
<feature type="domain" description="ATPase of the ABC class N-terminal" evidence="2">
    <location>
        <begin position="1"/>
        <end position="160"/>
    </location>
</feature>
<dbReference type="Proteomes" id="UP000196475">
    <property type="component" value="Unassembled WGS sequence"/>
</dbReference>
<dbReference type="InterPro" id="IPR027417">
    <property type="entry name" value="P-loop_NTPase"/>
</dbReference>
<evidence type="ECO:0000259" key="3">
    <source>
        <dbReference type="Pfam" id="PF21117"/>
    </source>
</evidence>
<dbReference type="PANTHER" id="PTHR38149">
    <property type="entry name" value="ATPASE"/>
    <property type="match status" value="1"/>
</dbReference>
<organism evidence="4 5">
    <name type="scientific">Bacillus thermozeamaize</name>
    <dbReference type="NCBI Taxonomy" id="230954"/>
    <lineage>
        <taxon>Bacteria</taxon>
        <taxon>Bacillati</taxon>
        <taxon>Bacillota</taxon>
        <taxon>Bacilli</taxon>
        <taxon>Bacillales</taxon>
        <taxon>Bacillaceae</taxon>
        <taxon>Bacillus</taxon>
    </lineage>
</organism>
<protein>
    <submittedName>
        <fullName evidence="4">ATPase</fullName>
    </submittedName>
</protein>
<evidence type="ECO:0000259" key="1">
    <source>
        <dbReference type="Pfam" id="PF09818"/>
    </source>
</evidence>
<comment type="caution">
    <text evidence="4">The sequence shown here is derived from an EMBL/GenBank/DDBJ whole genome shotgun (WGS) entry which is preliminary data.</text>
</comment>
<dbReference type="Pfam" id="PF20446">
    <property type="entry name" value="ABC_N"/>
    <property type="match status" value="1"/>
</dbReference>
<feature type="domain" description="MRB1590-like C-terminal" evidence="3">
    <location>
        <begin position="464"/>
        <end position="566"/>
    </location>
</feature>